<dbReference type="SUPFAM" id="SSF52058">
    <property type="entry name" value="L domain-like"/>
    <property type="match status" value="1"/>
</dbReference>
<name>A0ABC9D7W3_9POAL</name>
<dbReference type="Proteomes" id="UP001497457">
    <property type="component" value="Chromosome 31b"/>
</dbReference>
<comment type="similarity">
    <text evidence="2">Belongs to the RLP family.</text>
</comment>
<feature type="transmembrane region" description="Helical" evidence="12">
    <location>
        <begin position="670"/>
        <end position="690"/>
    </location>
</feature>
<evidence type="ECO:0000256" key="10">
    <source>
        <dbReference type="ARBA" id="ARBA00023170"/>
    </source>
</evidence>
<keyword evidence="6 13" id="KW-0732">Signal</keyword>
<dbReference type="Gene3D" id="3.80.10.10">
    <property type="entry name" value="Ribonuclease Inhibitor"/>
    <property type="match status" value="4"/>
</dbReference>
<comment type="subcellular location">
    <subcellularLocation>
        <location evidence="1">Cell membrane</location>
    </subcellularLocation>
</comment>
<accession>A0ABC9D7W3</accession>
<dbReference type="InterPro" id="IPR013210">
    <property type="entry name" value="LRR_N_plant-typ"/>
</dbReference>
<evidence type="ECO:0000256" key="13">
    <source>
        <dbReference type="SAM" id="SignalP"/>
    </source>
</evidence>
<keyword evidence="3" id="KW-1003">Cell membrane</keyword>
<feature type="chain" id="PRO_5044721751" description="Leucine-rich repeat-containing N-terminal plant-type domain-containing protein" evidence="13">
    <location>
        <begin position="21"/>
        <end position="696"/>
    </location>
</feature>
<dbReference type="InterPro" id="IPR003591">
    <property type="entry name" value="Leu-rich_rpt_typical-subtyp"/>
</dbReference>
<evidence type="ECO:0000313" key="16">
    <source>
        <dbReference type="EMBL" id="CAL5035133.1"/>
    </source>
</evidence>
<dbReference type="Pfam" id="PF13855">
    <property type="entry name" value="LRR_8"/>
    <property type="match status" value="2"/>
</dbReference>
<dbReference type="SUPFAM" id="SSF52047">
    <property type="entry name" value="RNI-like"/>
    <property type="match status" value="1"/>
</dbReference>
<dbReference type="FunFam" id="3.80.10.10:FF:000041">
    <property type="entry name" value="LRR receptor-like serine/threonine-protein kinase ERECTA"/>
    <property type="match status" value="1"/>
</dbReference>
<evidence type="ECO:0000259" key="14">
    <source>
        <dbReference type="Pfam" id="PF08263"/>
    </source>
</evidence>
<dbReference type="InterPro" id="IPR052941">
    <property type="entry name" value="StomDev_PlantInt_Reg"/>
</dbReference>
<feature type="signal peptide" evidence="13">
    <location>
        <begin position="1"/>
        <end position="20"/>
    </location>
</feature>
<dbReference type="EMBL" id="OZ075142">
    <property type="protein sequence ID" value="CAL5035133.1"/>
    <property type="molecule type" value="Genomic_DNA"/>
</dbReference>
<keyword evidence="8 12" id="KW-1133">Transmembrane helix</keyword>
<dbReference type="Pfam" id="PF08263">
    <property type="entry name" value="LRRNT_2"/>
    <property type="match status" value="1"/>
</dbReference>
<dbReference type="FunFam" id="3.80.10.10:FF:002651">
    <property type="entry name" value="Uncharacterized protein"/>
    <property type="match status" value="1"/>
</dbReference>
<keyword evidence="11" id="KW-0325">Glycoprotein</keyword>
<dbReference type="Pfam" id="PF00560">
    <property type="entry name" value="LRR_1"/>
    <property type="match status" value="7"/>
</dbReference>
<evidence type="ECO:0000256" key="3">
    <source>
        <dbReference type="ARBA" id="ARBA00022475"/>
    </source>
</evidence>
<gene>
    <name evidence="15" type="ORF">URODEC1_LOCUS82561</name>
    <name evidence="16" type="ORF">URODEC1_LOCUS83385</name>
</gene>
<dbReference type="PANTHER" id="PTHR48004">
    <property type="entry name" value="OS01G0149700 PROTEIN"/>
    <property type="match status" value="1"/>
</dbReference>
<dbReference type="Proteomes" id="UP001497457">
    <property type="component" value="Chromosome 32b"/>
</dbReference>
<sequence length="696" mass="75566">MPRFGPILVMLLSMISLAASCTEQERSSLLQFLTRLSQDNGLTNLWKNGTDCCTWEGIRCSPEGMVTDVSLASRNLQGFISPSVGNLTGLLRINLSGNLLSGDLPLELVSSRSIIVLDLSFNQLSGGLPDIPYSTPARPLQVMNISSNLFTGRFPSTIWEVMKSLVALNASNNSFIGQIPTAFCVSTSSIVVLDLGYNQFSGSIPPELGNCTMMKSLHAEHNKFSGTLPDEIFNIISLEHLFLHDNQFVGSLKGISNLTNLVTLDLGGNGISGNIPESIGELKKLKELHLDDNNMSGGLPTTLNKCKNLISIDLKSNNFSGELAKVNFSTLSNLKILDIGGNSFTGTVPESIYSCNNLTALRLSSNRFHGQLSKRIGNLKSLSFLSVADNSVTNITRALQMLRSCRNLTTLIIGWNFKNEAMPEGNTISGFENLQVLSINDCSLSGKIPLWLSKLTNLEILALYNNQLTGTIPDWINSLTFLFYIDISNNSLTGEIPTAIINMPMLETNKVAPKAFELSIYPSHRSLQYRELNAFPKVLNLGSNTLNGVIPEEIGQLKALISLNLSSNNLTGAIPLSICNITNLQLVDLSSNHLTGAIPTSMNNLYFLSQFNVSNNDLEGPVPSTGQLSTFPSSSFDGNPKLCGPMLAHHCDSASTIFSGEQTEENDEKIIFVISFGVFFCVGMLYGLTVSSRFLG</sequence>
<feature type="domain" description="Leucine-rich repeat-containing N-terminal plant-type" evidence="14">
    <location>
        <begin position="24"/>
        <end position="61"/>
    </location>
</feature>
<evidence type="ECO:0000256" key="9">
    <source>
        <dbReference type="ARBA" id="ARBA00023136"/>
    </source>
</evidence>
<keyword evidence="5 12" id="KW-0812">Transmembrane</keyword>
<evidence type="ECO:0000256" key="7">
    <source>
        <dbReference type="ARBA" id="ARBA00022737"/>
    </source>
</evidence>
<evidence type="ECO:0000313" key="17">
    <source>
        <dbReference type="Proteomes" id="UP001497457"/>
    </source>
</evidence>
<dbReference type="PROSITE" id="PS51257">
    <property type="entry name" value="PROKAR_LIPOPROTEIN"/>
    <property type="match status" value="1"/>
</dbReference>
<dbReference type="SMART" id="SM00369">
    <property type="entry name" value="LRR_TYP"/>
    <property type="match status" value="5"/>
</dbReference>
<keyword evidence="4" id="KW-0433">Leucine-rich repeat</keyword>
<evidence type="ECO:0000256" key="12">
    <source>
        <dbReference type="SAM" id="Phobius"/>
    </source>
</evidence>
<dbReference type="AlphaFoldDB" id="A0ABC9D7W3"/>
<dbReference type="PANTHER" id="PTHR48004:SF92">
    <property type="entry name" value="LEUCINE-RICH REPEAT-CONTAINING, PLANT-TYPE, LEUCINE-RICH REPEAT DOMAIN SUPERFAMILY"/>
    <property type="match status" value="1"/>
</dbReference>
<dbReference type="InterPro" id="IPR032675">
    <property type="entry name" value="LRR_dom_sf"/>
</dbReference>
<reference evidence="15" key="1">
    <citation type="submission" date="2024-10" db="EMBL/GenBank/DDBJ databases">
        <authorList>
            <person name="Ryan C."/>
        </authorList>
    </citation>
    <scope>NUCLEOTIDE SEQUENCE [LARGE SCALE GENOMIC DNA]</scope>
</reference>
<evidence type="ECO:0000256" key="2">
    <source>
        <dbReference type="ARBA" id="ARBA00009592"/>
    </source>
</evidence>
<evidence type="ECO:0000256" key="1">
    <source>
        <dbReference type="ARBA" id="ARBA00004236"/>
    </source>
</evidence>
<evidence type="ECO:0000256" key="6">
    <source>
        <dbReference type="ARBA" id="ARBA00022729"/>
    </source>
</evidence>
<evidence type="ECO:0000256" key="8">
    <source>
        <dbReference type="ARBA" id="ARBA00022989"/>
    </source>
</evidence>
<dbReference type="InterPro" id="IPR001611">
    <property type="entry name" value="Leu-rich_rpt"/>
</dbReference>
<evidence type="ECO:0000256" key="4">
    <source>
        <dbReference type="ARBA" id="ARBA00022614"/>
    </source>
</evidence>
<evidence type="ECO:0000256" key="5">
    <source>
        <dbReference type="ARBA" id="ARBA00022692"/>
    </source>
</evidence>
<evidence type="ECO:0000313" key="15">
    <source>
        <dbReference type="EMBL" id="CAL5033126.1"/>
    </source>
</evidence>
<protein>
    <recommendedName>
        <fullName evidence="14">Leucine-rich repeat-containing N-terminal plant-type domain-containing protein</fullName>
    </recommendedName>
</protein>
<keyword evidence="7" id="KW-0677">Repeat</keyword>
<keyword evidence="9 12" id="KW-0472">Membrane</keyword>
<evidence type="ECO:0000256" key="11">
    <source>
        <dbReference type="ARBA" id="ARBA00023180"/>
    </source>
</evidence>
<dbReference type="GO" id="GO:0005886">
    <property type="term" value="C:plasma membrane"/>
    <property type="evidence" value="ECO:0007669"/>
    <property type="project" value="UniProtKB-SubCell"/>
</dbReference>
<dbReference type="EMBL" id="OZ075141">
    <property type="protein sequence ID" value="CAL5033126.1"/>
    <property type="molecule type" value="Genomic_DNA"/>
</dbReference>
<keyword evidence="10" id="KW-0675">Receptor</keyword>
<keyword evidence="17" id="KW-1185">Reference proteome</keyword>
<organism evidence="15 17">
    <name type="scientific">Urochloa decumbens</name>
    <dbReference type="NCBI Taxonomy" id="240449"/>
    <lineage>
        <taxon>Eukaryota</taxon>
        <taxon>Viridiplantae</taxon>
        <taxon>Streptophyta</taxon>
        <taxon>Embryophyta</taxon>
        <taxon>Tracheophyta</taxon>
        <taxon>Spermatophyta</taxon>
        <taxon>Magnoliopsida</taxon>
        <taxon>Liliopsida</taxon>
        <taxon>Poales</taxon>
        <taxon>Poaceae</taxon>
        <taxon>PACMAD clade</taxon>
        <taxon>Panicoideae</taxon>
        <taxon>Panicodae</taxon>
        <taxon>Paniceae</taxon>
        <taxon>Melinidinae</taxon>
        <taxon>Urochloa</taxon>
    </lineage>
</organism>
<dbReference type="FunFam" id="3.80.10.10:FF:000213">
    <property type="entry name" value="Tyrosine-sulfated glycopeptide receptor 1"/>
    <property type="match status" value="1"/>
</dbReference>
<proteinExistence type="inferred from homology"/>